<evidence type="ECO:0000313" key="7">
    <source>
        <dbReference type="EMBL" id="MZP30018.1"/>
    </source>
</evidence>
<gene>
    <name evidence="7" type="ORF">GTO91_09905</name>
</gene>
<keyword evidence="1 3" id="KW-0807">Transducer</keyword>
<dbReference type="Pfam" id="PF00672">
    <property type="entry name" value="HAMP"/>
    <property type="match status" value="1"/>
</dbReference>
<evidence type="ECO:0000256" key="4">
    <source>
        <dbReference type="SAM" id="Phobius"/>
    </source>
</evidence>
<dbReference type="CDD" id="cd06225">
    <property type="entry name" value="HAMP"/>
    <property type="match status" value="1"/>
</dbReference>
<dbReference type="GO" id="GO:0016020">
    <property type="term" value="C:membrane"/>
    <property type="evidence" value="ECO:0007669"/>
    <property type="project" value="InterPro"/>
</dbReference>
<keyword evidence="4" id="KW-0472">Membrane</keyword>
<dbReference type="CDD" id="cd11386">
    <property type="entry name" value="MCP_signal"/>
    <property type="match status" value="1"/>
</dbReference>
<dbReference type="RefSeq" id="WP_161258533.1">
    <property type="nucleotide sequence ID" value="NZ_WXEY01000009.1"/>
</dbReference>
<keyword evidence="8" id="KW-1185">Reference proteome</keyword>
<protein>
    <submittedName>
        <fullName evidence="7">DUF3365 domain-containing protein</fullName>
    </submittedName>
</protein>
<dbReference type="GO" id="GO:0007165">
    <property type="term" value="P:signal transduction"/>
    <property type="evidence" value="ECO:0007669"/>
    <property type="project" value="UniProtKB-KW"/>
</dbReference>
<evidence type="ECO:0000259" key="5">
    <source>
        <dbReference type="PROSITE" id="PS50111"/>
    </source>
</evidence>
<dbReference type="Gene3D" id="1.10.287.950">
    <property type="entry name" value="Methyl-accepting chemotaxis protein"/>
    <property type="match status" value="1"/>
</dbReference>
<dbReference type="PROSITE" id="PS50111">
    <property type="entry name" value="CHEMOTAXIS_TRANSDUC_2"/>
    <property type="match status" value="1"/>
</dbReference>
<dbReference type="SMART" id="SM00304">
    <property type="entry name" value="HAMP"/>
    <property type="match status" value="2"/>
</dbReference>
<dbReference type="Proteomes" id="UP000463470">
    <property type="component" value="Unassembled WGS sequence"/>
</dbReference>
<reference evidence="7 8" key="1">
    <citation type="submission" date="2020-01" db="EMBL/GenBank/DDBJ databases">
        <title>Whole-genome sequence of Heliobacterium undosum DSM 13378.</title>
        <authorList>
            <person name="Kyndt J.A."/>
            <person name="Meyer T.E."/>
        </authorList>
    </citation>
    <scope>NUCLEOTIDE SEQUENCE [LARGE SCALE GENOMIC DNA]</scope>
    <source>
        <strain evidence="7 8">DSM 13378</strain>
    </source>
</reference>
<dbReference type="InterPro" id="IPR021796">
    <property type="entry name" value="Tll0287-like_dom"/>
</dbReference>
<dbReference type="PANTHER" id="PTHR32089">
    <property type="entry name" value="METHYL-ACCEPTING CHEMOTAXIS PROTEIN MCPB"/>
    <property type="match status" value="1"/>
</dbReference>
<feature type="domain" description="Methyl-accepting transducer" evidence="5">
    <location>
        <begin position="287"/>
        <end position="523"/>
    </location>
</feature>
<keyword evidence="4" id="KW-0812">Transmembrane</keyword>
<evidence type="ECO:0000256" key="1">
    <source>
        <dbReference type="ARBA" id="ARBA00023224"/>
    </source>
</evidence>
<dbReference type="InterPro" id="IPR003660">
    <property type="entry name" value="HAMP_dom"/>
</dbReference>
<dbReference type="SMART" id="SM00283">
    <property type="entry name" value="MA"/>
    <property type="match status" value="1"/>
</dbReference>
<evidence type="ECO:0000313" key="8">
    <source>
        <dbReference type="Proteomes" id="UP000463470"/>
    </source>
</evidence>
<dbReference type="Pfam" id="PF00015">
    <property type="entry name" value="MCPsignal"/>
    <property type="match status" value="1"/>
</dbReference>
<comment type="caution">
    <text evidence="7">The sequence shown here is derived from an EMBL/GenBank/DDBJ whole genome shotgun (WGS) entry which is preliminary data.</text>
</comment>
<dbReference type="SUPFAM" id="SSF58104">
    <property type="entry name" value="Methyl-accepting chemotaxis protein (MCP) signaling domain"/>
    <property type="match status" value="1"/>
</dbReference>
<organism evidence="7 8">
    <name type="scientific">Heliomicrobium undosum</name>
    <dbReference type="NCBI Taxonomy" id="121734"/>
    <lineage>
        <taxon>Bacteria</taxon>
        <taxon>Bacillati</taxon>
        <taxon>Bacillota</taxon>
        <taxon>Clostridia</taxon>
        <taxon>Eubacteriales</taxon>
        <taxon>Heliobacteriaceae</taxon>
        <taxon>Heliomicrobium</taxon>
    </lineage>
</organism>
<sequence length="574" mass="63068">MRFWDSLIVKIAIYIMLGSGIVAAPFITYIGSKQTEEIRKQAVNKAKTMADIVAVYRNTHQQFSDKLHMPSIEVLLAMSKKFNVLPENDVTFHITSATELLINPENKPTEWDEKAMGQFVQAADNKERAEQQDFLEFQRMENREVLLYARPIYTTPGCLNCHPKNKVNEIAGIQTVSVDMSRSNAKAAALYWELGFLGIMLPLAITGLLAIIFRFQLLLPIRRQILTMEQVASGDLRIAREANPFSGEVGQLAQAFRAMTLRLSQLIEQIQKHSVQIMGTSDVLVSTSKHSTRAAEEVMKSARELACGATQTASQVEQGSGHAHDLAHILREVSDGAAKAVLSAKTTVEDAEKGQADLELVKGSMDAIQQAVNNAAERVASLKTRSLAIDEVIAIIVGISDQTNLLALNAAIEAARAGEHGRGFAVVADEVRRLAEQAKGSSEEVRRLIVGIRQEIDIVTEQTQNGSREVDSGYQVVQKASQSFNTIEANTRLLAIEIERVAEAAREITGKGDEIAKNFITIDEIARKNSEDTQATALSIERQLALIEELATTADTLKQVAHNLEETASQFVLP</sequence>
<feature type="domain" description="HAMP" evidence="6">
    <location>
        <begin position="215"/>
        <end position="268"/>
    </location>
</feature>
<feature type="transmembrane region" description="Helical" evidence="4">
    <location>
        <begin position="190"/>
        <end position="213"/>
    </location>
</feature>
<dbReference type="Gene3D" id="6.10.340.10">
    <property type="match status" value="1"/>
</dbReference>
<proteinExistence type="inferred from homology"/>
<dbReference type="PANTHER" id="PTHR32089:SF112">
    <property type="entry name" value="LYSOZYME-LIKE PROTEIN-RELATED"/>
    <property type="match status" value="1"/>
</dbReference>
<dbReference type="PROSITE" id="PS50885">
    <property type="entry name" value="HAMP"/>
    <property type="match status" value="1"/>
</dbReference>
<evidence type="ECO:0000256" key="3">
    <source>
        <dbReference type="PROSITE-ProRule" id="PRU00284"/>
    </source>
</evidence>
<dbReference type="EMBL" id="WXEY01000009">
    <property type="protein sequence ID" value="MZP30018.1"/>
    <property type="molecule type" value="Genomic_DNA"/>
</dbReference>
<dbReference type="AlphaFoldDB" id="A0A845L8G6"/>
<name>A0A845L8G6_9FIRM</name>
<accession>A0A845L8G6</accession>
<comment type="similarity">
    <text evidence="2">Belongs to the methyl-accepting chemotaxis (MCP) protein family.</text>
</comment>
<feature type="transmembrane region" description="Helical" evidence="4">
    <location>
        <begin position="12"/>
        <end position="31"/>
    </location>
</feature>
<dbReference type="OrthoDB" id="2450685at2"/>
<evidence type="ECO:0000259" key="6">
    <source>
        <dbReference type="PROSITE" id="PS50885"/>
    </source>
</evidence>
<keyword evidence="4" id="KW-1133">Transmembrane helix</keyword>
<evidence type="ECO:0000256" key="2">
    <source>
        <dbReference type="ARBA" id="ARBA00029447"/>
    </source>
</evidence>
<dbReference type="InterPro" id="IPR004089">
    <property type="entry name" value="MCPsignal_dom"/>
</dbReference>
<dbReference type="Pfam" id="PF11845">
    <property type="entry name" value="Tll0287-like"/>
    <property type="match status" value="1"/>
</dbReference>